<sequence>MDKDQQLAMVKKVREASMNNVSGSTLQPSYTPQVKQEQHVIPTTYGDAPVTVHIPDREVAHPLPVFVNFHGGGFVMGDPKMDDPWCSVIADRAECIVINVDYVLAPEHKFPAPVYQSYEVVKWISEHAEELHIDAKRIAVGGHSAGGNLAAAICLLNKERGDELNIVYQVLDYAPLDLATDPEQKPQFPEAIPNDISRIFNACYLENPEDARNPLASPVFAPSLTGLPSALVITAERDSLAAETVGYAKQLEEAGVQVTAKQYAGAAHGFTHNGELAVAEDAWHLMSDKLKEAFTAH</sequence>
<gene>
    <name evidence="3" type="ORF">PQ456_22410</name>
</gene>
<dbReference type="SUPFAM" id="SSF53474">
    <property type="entry name" value="alpha/beta-Hydrolases"/>
    <property type="match status" value="1"/>
</dbReference>
<reference evidence="3 4" key="1">
    <citation type="submission" date="2023-02" db="EMBL/GenBank/DDBJ databases">
        <title>Genome sequence of Paenibacillus kyungheensis KACC 18744.</title>
        <authorList>
            <person name="Kim S."/>
            <person name="Heo J."/>
            <person name="Kwon S.-W."/>
        </authorList>
    </citation>
    <scope>NUCLEOTIDE SEQUENCE [LARGE SCALE GENOMIC DNA]</scope>
    <source>
        <strain evidence="3 4">KACC 18744</strain>
    </source>
</reference>
<evidence type="ECO:0000256" key="1">
    <source>
        <dbReference type="ARBA" id="ARBA00022801"/>
    </source>
</evidence>
<dbReference type="GO" id="GO:0016787">
    <property type="term" value="F:hydrolase activity"/>
    <property type="evidence" value="ECO:0007669"/>
    <property type="project" value="UniProtKB-KW"/>
</dbReference>
<dbReference type="InterPro" id="IPR013094">
    <property type="entry name" value="AB_hydrolase_3"/>
</dbReference>
<dbReference type="PANTHER" id="PTHR48081">
    <property type="entry name" value="AB HYDROLASE SUPERFAMILY PROTEIN C4A8.06C"/>
    <property type="match status" value="1"/>
</dbReference>
<evidence type="ECO:0000313" key="4">
    <source>
        <dbReference type="Proteomes" id="UP001220509"/>
    </source>
</evidence>
<organism evidence="3 4">
    <name type="scientific">Paenibacillus kyungheensis</name>
    <dbReference type="NCBI Taxonomy" id="1452732"/>
    <lineage>
        <taxon>Bacteria</taxon>
        <taxon>Bacillati</taxon>
        <taxon>Bacillota</taxon>
        <taxon>Bacilli</taxon>
        <taxon>Bacillales</taxon>
        <taxon>Paenibacillaceae</taxon>
        <taxon>Paenibacillus</taxon>
    </lineage>
</organism>
<dbReference type="PANTHER" id="PTHR48081:SF8">
    <property type="entry name" value="ALPHA_BETA HYDROLASE FOLD-3 DOMAIN-CONTAINING PROTEIN-RELATED"/>
    <property type="match status" value="1"/>
</dbReference>
<dbReference type="Proteomes" id="UP001220509">
    <property type="component" value="Chromosome"/>
</dbReference>
<dbReference type="Gene3D" id="3.40.50.1820">
    <property type="entry name" value="alpha/beta hydrolase"/>
    <property type="match status" value="1"/>
</dbReference>
<evidence type="ECO:0000313" key="3">
    <source>
        <dbReference type="EMBL" id="WCT55865.1"/>
    </source>
</evidence>
<name>A0AAX3M0W6_9BACL</name>
<keyword evidence="4" id="KW-1185">Reference proteome</keyword>
<evidence type="ECO:0000259" key="2">
    <source>
        <dbReference type="Pfam" id="PF07859"/>
    </source>
</evidence>
<accession>A0AAX3M0W6</accession>
<dbReference type="EMBL" id="CP117416">
    <property type="protein sequence ID" value="WCT55865.1"/>
    <property type="molecule type" value="Genomic_DNA"/>
</dbReference>
<protein>
    <submittedName>
        <fullName evidence="3">Alpha/beta hydrolase</fullName>
    </submittedName>
</protein>
<dbReference type="RefSeq" id="WP_273614212.1">
    <property type="nucleotide sequence ID" value="NZ_CP117416.1"/>
</dbReference>
<dbReference type="InterPro" id="IPR050300">
    <property type="entry name" value="GDXG_lipolytic_enzyme"/>
</dbReference>
<dbReference type="Pfam" id="PF07859">
    <property type="entry name" value="Abhydrolase_3"/>
    <property type="match status" value="1"/>
</dbReference>
<keyword evidence="1 3" id="KW-0378">Hydrolase</keyword>
<dbReference type="AlphaFoldDB" id="A0AAX3M0W6"/>
<feature type="domain" description="Alpha/beta hydrolase fold-3" evidence="2">
    <location>
        <begin position="67"/>
        <end position="271"/>
    </location>
</feature>
<proteinExistence type="predicted"/>
<dbReference type="InterPro" id="IPR029058">
    <property type="entry name" value="AB_hydrolase_fold"/>
</dbReference>
<dbReference type="KEGG" id="pka:PQ456_22410"/>